<dbReference type="SUPFAM" id="SSF89447">
    <property type="entry name" value="AbrB/MazE/MraZ-like"/>
    <property type="match status" value="1"/>
</dbReference>
<dbReference type="PANTHER" id="PTHR37550">
    <property type="entry name" value="ANTITOXIN VAPB1"/>
    <property type="match status" value="1"/>
</dbReference>
<organism evidence="3">
    <name type="scientific">hydrothermal vent metagenome</name>
    <dbReference type="NCBI Taxonomy" id="652676"/>
    <lineage>
        <taxon>unclassified sequences</taxon>
        <taxon>metagenomes</taxon>
        <taxon>ecological metagenomes</taxon>
    </lineage>
</organism>
<proteinExistence type="inferred from homology"/>
<dbReference type="InterPro" id="IPR037914">
    <property type="entry name" value="SpoVT-AbrB_sf"/>
</dbReference>
<dbReference type="EMBL" id="UOFK01000220">
    <property type="protein sequence ID" value="VAW80345.1"/>
    <property type="molecule type" value="Genomic_DNA"/>
</dbReference>
<dbReference type="Gene3D" id="2.10.260.10">
    <property type="match status" value="1"/>
</dbReference>
<dbReference type="InterPro" id="IPR007159">
    <property type="entry name" value="SpoVT-AbrB_dom"/>
</dbReference>
<dbReference type="GO" id="GO:0003677">
    <property type="term" value="F:DNA binding"/>
    <property type="evidence" value="ECO:0007669"/>
    <property type="project" value="InterPro"/>
</dbReference>
<dbReference type="PROSITE" id="PS51740">
    <property type="entry name" value="SPOVT_ABRB"/>
    <property type="match status" value="1"/>
</dbReference>
<name>A0A3B0YHJ1_9ZZZZ</name>
<dbReference type="PANTHER" id="PTHR37550:SF3">
    <property type="entry name" value="ANTITOXIN VAPB1"/>
    <property type="match status" value="1"/>
</dbReference>
<dbReference type="InterPro" id="IPR047976">
    <property type="entry name" value="Anti_VapB2-like"/>
</dbReference>
<dbReference type="AlphaFoldDB" id="A0A3B0YHJ1"/>
<dbReference type="Pfam" id="PF04014">
    <property type="entry name" value="MazE_antitoxin"/>
    <property type="match status" value="1"/>
</dbReference>
<reference evidence="3" key="1">
    <citation type="submission" date="2018-06" db="EMBL/GenBank/DDBJ databases">
        <authorList>
            <person name="Zhirakovskaya E."/>
        </authorList>
    </citation>
    <scope>NUCLEOTIDE SEQUENCE</scope>
</reference>
<dbReference type="InterPro" id="IPR051734">
    <property type="entry name" value="VapB_TA_antitoxins"/>
</dbReference>
<protein>
    <submittedName>
        <fullName evidence="3">SpoVT/AbrB-like</fullName>
    </submittedName>
</protein>
<feature type="domain" description="SpoVT-AbrB" evidence="2">
    <location>
        <begin position="5"/>
        <end position="45"/>
    </location>
</feature>
<evidence type="ECO:0000259" key="2">
    <source>
        <dbReference type="PROSITE" id="PS51740"/>
    </source>
</evidence>
<accession>A0A3B0YHJ1</accession>
<dbReference type="NCBIfam" id="NF040493">
    <property type="entry name" value="TA_anti_VapB"/>
    <property type="match status" value="1"/>
</dbReference>
<sequence>MTQTAKLFTTGRSQAVRLPKAFRFEGKEVFICREGNRVILSEKPESWDDFFTSPARVPDDFMAERVDLPPQKRELFG</sequence>
<evidence type="ECO:0000256" key="1">
    <source>
        <dbReference type="ARBA" id="ARBA00007924"/>
    </source>
</evidence>
<gene>
    <name evidence="3" type="ORF">MNBD_GAMMA13-2038</name>
</gene>
<comment type="similarity">
    <text evidence="1">Belongs to the VapB family.</text>
</comment>
<evidence type="ECO:0000313" key="3">
    <source>
        <dbReference type="EMBL" id="VAW80345.1"/>
    </source>
</evidence>